<feature type="transmembrane region" description="Helical" evidence="1">
    <location>
        <begin position="105"/>
        <end position="129"/>
    </location>
</feature>
<keyword evidence="1" id="KW-0472">Membrane</keyword>
<accession>A0A0B6ZXB3</accession>
<feature type="non-terminal residue" evidence="2">
    <location>
        <position position="1"/>
    </location>
</feature>
<dbReference type="PANTHER" id="PTHR33802">
    <property type="entry name" value="SI:CH211-161H7.5-RELATED"/>
    <property type="match status" value="1"/>
</dbReference>
<evidence type="ECO:0000313" key="2">
    <source>
        <dbReference type="EMBL" id="CEK72405.1"/>
    </source>
</evidence>
<feature type="transmembrane region" description="Helical" evidence="1">
    <location>
        <begin position="53"/>
        <end position="75"/>
    </location>
</feature>
<organism evidence="2">
    <name type="scientific">Arion vulgaris</name>
    <dbReference type="NCBI Taxonomy" id="1028688"/>
    <lineage>
        <taxon>Eukaryota</taxon>
        <taxon>Metazoa</taxon>
        <taxon>Spiralia</taxon>
        <taxon>Lophotrochozoa</taxon>
        <taxon>Mollusca</taxon>
        <taxon>Gastropoda</taxon>
        <taxon>Heterobranchia</taxon>
        <taxon>Euthyneura</taxon>
        <taxon>Panpulmonata</taxon>
        <taxon>Eupulmonata</taxon>
        <taxon>Stylommatophora</taxon>
        <taxon>Helicina</taxon>
        <taxon>Arionoidea</taxon>
        <taxon>Arionidae</taxon>
        <taxon>Arion</taxon>
    </lineage>
</organism>
<feature type="transmembrane region" description="Helical" evidence="1">
    <location>
        <begin position="141"/>
        <end position="165"/>
    </location>
</feature>
<feature type="transmembrane region" description="Helical" evidence="1">
    <location>
        <begin position="214"/>
        <end position="242"/>
    </location>
</feature>
<keyword evidence="1" id="KW-0812">Transmembrane</keyword>
<reference evidence="2" key="1">
    <citation type="submission" date="2014-12" db="EMBL/GenBank/DDBJ databases">
        <title>Insight into the proteome of Arion vulgaris.</title>
        <authorList>
            <person name="Aradska J."/>
            <person name="Bulat T."/>
            <person name="Smidak R."/>
            <person name="Sarate P."/>
            <person name="Gangsoo J."/>
            <person name="Sialana F."/>
            <person name="Bilban M."/>
            <person name="Lubec G."/>
        </authorList>
    </citation>
    <scope>NUCLEOTIDE SEQUENCE</scope>
    <source>
        <tissue evidence="2">Skin</tissue>
    </source>
</reference>
<feature type="transmembrane region" description="Helical" evidence="1">
    <location>
        <begin position="254"/>
        <end position="272"/>
    </location>
</feature>
<protein>
    <submittedName>
        <fullName evidence="2">Uncharacterized protein</fullName>
    </submittedName>
</protein>
<name>A0A0B6ZXB3_9EUPU</name>
<feature type="transmembrane region" description="Helical" evidence="1">
    <location>
        <begin position="171"/>
        <end position="193"/>
    </location>
</feature>
<gene>
    <name evidence="2" type="primary">ORF82285</name>
</gene>
<dbReference type="AlphaFoldDB" id="A0A0B6ZXB3"/>
<proteinExistence type="predicted"/>
<feature type="transmembrane region" description="Helical" evidence="1">
    <location>
        <begin position="312"/>
        <end position="336"/>
    </location>
</feature>
<sequence length="354" mass="39750">KYTNKLYSFELLYQRREDGSHPFFRMTVPKLTFSQKAAKTVGTIELQLQSSPVFVSLIIVTFIVFCAALALNFLASEPTLIEGLFLHGIANVSAEFPLNITPANWAFSIWSIIYALQLVWNIYSVGLVCRSTTEGPAYLNPIILSPAYFIFFNLSSAFNIGWLFLWDRYLFLASFIFIACIALSLFLSLAIASSRFVMFKDTLVNQGRNNEIPILLVAVINGLAMYATWTVIASVINLGVVFTYKWSQPITNENSSVICISILAFFAVIYIALDVTVFERYTRYSLSPYAVVIWGLAAIVSRNYDPNNVSSIISAVLLGAVSLAFVIKLGITFYNYSNVKYRYTQMKDGIKHPL</sequence>
<dbReference type="PANTHER" id="PTHR33802:SF1">
    <property type="entry name" value="XK-RELATED PROTEIN"/>
    <property type="match status" value="1"/>
</dbReference>
<evidence type="ECO:0000256" key="1">
    <source>
        <dbReference type="SAM" id="Phobius"/>
    </source>
</evidence>
<keyword evidence="1" id="KW-1133">Transmembrane helix</keyword>
<feature type="transmembrane region" description="Helical" evidence="1">
    <location>
        <begin position="284"/>
        <end position="300"/>
    </location>
</feature>
<dbReference type="EMBL" id="HACG01025540">
    <property type="protein sequence ID" value="CEK72405.1"/>
    <property type="molecule type" value="Transcribed_RNA"/>
</dbReference>